<dbReference type="EMBL" id="SJPZ01000001">
    <property type="protein sequence ID" value="TWU66297.1"/>
    <property type="molecule type" value="Genomic_DNA"/>
</dbReference>
<dbReference type="AlphaFoldDB" id="A0A5C6FTH2"/>
<protein>
    <submittedName>
        <fullName evidence="2">Uncharacterized protein</fullName>
    </submittedName>
</protein>
<organism evidence="2 3">
    <name type="scientific">Crateriforma conspicua</name>
    <dbReference type="NCBI Taxonomy" id="2527996"/>
    <lineage>
        <taxon>Bacteria</taxon>
        <taxon>Pseudomonadati</taxon>
        <taxon>Planctomycetota</taxon>
        <taxon>Planctomycetia</taxon>
        <taxon>Planctomycetales</taxon>
        <taxon>Planctomycetaceae</taxon>
        <taxon>Crateriforma</taxon>
    </lineage>
</organism>
<evidence type="ECO:0000313" key="2">
    <source>
        <dbReference type="EMBL" id="TWU66297.1"/>
    </source>
</evidence>
<sequence>MLATANGRRKAAGAAPILDGVMLVADEVDRVDVADVRRLAPERWIKVAIDDPQPSRIDPAEPRESGCHRWTKQRGRSKRLWHRRCGGGLPIDLDNRKKLANRFADSLHRAQKPVMPRGVKFD</sequence>
<reference evidence="2 3" key="1">
    <citation type="submission" date="2019-02" db="EMBL/GenBank/DDBJ databases">
        <title>Deep-cultivation of Planctomycetes and their phenomic and genomic characterization uncovers novel biology.</title>
        <authorList>
            <person name="Wiegand S."/>
            <person name="Jogler M."/>
            <person name="Boedeker C."/>
            <person name="Pinto D."/>
            <person name="Vollmers J."/>
            <person name="Rivas-Marin E."/>
            <person name="Kohn T."/>
            <person name="Peeters S.H."/>
            <person name="Heuer A."/>
            <person name="Rast P."/>
            <person name="Oberbeckmann S."/>
            <person name="Bunk B."/>
            <person name="Jeske O."/>
            <person name="Meyerdierks A."/>
            <person name="Storesund J.E."/>
            <person name="Kallscheuer N."/>
            <person name="Luecker S."/>
            <person name="Lage O.M."/>
            <person name="Pohl T."/>
            <person name="Merkel B.J."/>
            <person name="Hornburger P."/>
            <person name="Mueller R.-W."/>
            <person name="Bruemmer F."/>
            <person name="Labrenz M."/>
            <person name="Spormann A.M."/>
            <person name="Op Den Camp H."/>
            <person name="Overmann J."/>
            <person name="Amann R."/>
            <person name="Jetten M.S.M."/>
            <person name="Mascher T."/>
            <person name="Medema M.H."/>
            <person name="Devos D.P."/>
            <person name="Kaster A.-K."/>
            <person name="Ovreas L."/>
            <person name="Rohde M."/>
            <person name="Galperin M.Y."/>
            <person name="Jogler C."/>
        </authorList>
    </citation>
    <scope>NUCLEOTIDE SEQUENCE [LARGE SCALE GENOMIC DNA]</scope>
    <source>
        <strain evidence="2 3">V7</strain>
    </source>
</reference>
<name>A0A5C6FTH2_9PLAN</name>
<accession>A0A5C6FTH2</accession>
<evidence type="ECO:0000313" key="3">
    <source>
        <dbReference type="Proteomes" id="UP000316476"/>
    </source>
</evidence>
<comment type="caution">
    <text evidence="2">The sequence shown here is derived from an EMBL/GenBank/DDBJ whole genome shotgun (WGS) entry which is preliminary data.</text>
</comment>
<evidence type="ECO:0000256" key="1">
    <source>
        <dbReference type="SAM" id="MobiDB-lite"/>
    </source>
</evidence>
<feature type="compositionally biased region" description="Basic and acidic residues" evidence="1">
    <location>
        <begin position="58"/>
        <end position="67"/>
    </location>
</feature>
<proteinExistence type="predicted"/>
<gene>
    <name evidence="2" type="ORF">V7x_18600</name>
</gene>
<feature type="region of interest" description="Disordered" evidence="1">
    <location>
        <begin position="52"/>
        <end position="73"/>
    </location>
</feature>
<dbReference type="Proteomes" id="UP000316476">
    <property type="component" value="Unassembled WGS sequence"/>
</dbReference>